<dbReference type="RefSeq" id="WP_003135635.1">
    <property type="nucleotide sequence ID" value="NZ_AMQS01000013.1"/>
</dbReference>
<protein>
    <recommendedName>
        <fullName evidence="3">Thioesterase domain-containing protein</fullName>
    </recommendedName>
</protein>
<dbReference type="Pfam" id="PF03061">
    <property type="entry name" value="4HBT"/>
    <property type="match status" value="1"/>
</dbReference>
<dbReference type="NCBIfam" id="TIGR00369">
    <property type="entry name" value="unchar_dom_1"/>
    <property type="match status" value="1"/>
</dbReference>
<dbReference type="GO" id="GO:0005829">
    <property type="term" value="C:cytosol"/>
    <property type="evidence" value="ECO:0007669"/>
    <property type="project" value="TreeGrafter"/>
</dbReference>
<keyword evidence="2" id="KW-0378">Hydrolase</keyword>
<dbReference type="PATRIC" id="fig|1231377.3.peg.1142"/>
<evidence type="ECO:0000313" key="5">
    <source>
        <dbReference type="Proteomes" id="UP000006787"/>
    </source>
</evidence>
<name>K2QDU7_9LACT</name>
<reference evidence="4 5" key="1">
    <citation type="journal article" date="2012" name="J. Bacteriol.">
        <title>Genome Sequence of the Bacteriocin-Producing Strain Lactococcus garvieae DCC43.</title>
        <authorList>
            <person name="Gabrielsen C."/>
            <person name="Brede D.A."/>
            <person name="Hernandez P.E."/>
            <person name="Nes I.F."/>
            <person name="Diep D.B."/>
        </authorList>
    </citation>
    <scope>NUCLEOTIDE SEQUENCE [LARGE SCALE GENOMIC DNA]</scope>
    <source>
        <strain evidence="4 5">DCC43</strain>
    </source>
</reference>
<dbReference type="Gene3D" id="3.10.129.10">
    <property type="entry name" value="Hotdog Thioesterase"/>
    <property type="match status" value="1"/>
</dbReference>
<dbReference type="InterPro" id="IPR006683">
    <property type="entry name" value="Thioestr_dom"/>
</dbReference>
<dbReference type="Proteomes" id="UP000006787">
    <property type="component" value="Unassembled WGS sequence"/>
</dbReference>
<proteinExistence type="inferred from homology"/>
<dbReference type="PANTHER" id="PTHR43240:SF5">
    <property type="entry name" value="1,4-DIHYDROXY-2-NAPHTHOYL-COA THIOESTERASE 1"/>
    <property type="match status" value="1"/>
</dbReference>
<dbReference type="CDD" id="cd03443">
    <property type="entry name" value="PaaI_thioesterase"/>
    <property type="match status" value="1"/>
</dbReference>
<evidence type="ECO:0000256" key="2">
    <source>
        <dbReference type="ARBA" id="ARBA00022801"/>
    </source>
</evidence>
<comment type="caution">
    <text evidence="4">The sequence shown here is derived from an EMBL/GenBank/DDBJ whole genome shotgun (WGS) entry which is preliminary data.</text>
</comment>
<sequence>MTMIEQLGIQNLALTQTGFTAQMALNDFHAQPQGFLNGGATLAFAEISAGMASNLLLDDIHFAVGQAVNGNHLNPTKASGMLFAQGLLLHKGGRTHVWEIKFTDEREVLVAQVTVTNAIVGKKHE</sequence>
<dbReference type="InterPro" id="IPR029069">
    <property type="entry name" value="HotDog_dom_sf"/>
</dbReference>
<evidence type="ECO:0000259" key="3">
    <source>
        <dbReference type="Pfam" id="PF03061"/>
    </source>
</evidence>
<dbReference type="GO" id="GO:0061522">
    <property type="term" value="F:1,4-dihydroxy-2-naphthoyl-CoA thioesterase activity"/>
    <property type="evidence" value="ECO:0007669"/>
    <property type="project" value="TreeGrafter"/>
</dbReference>
<gene>
    <name evidence="4" type="ORF">C426_1144</name>
</gene>
<dbReference type="SUPFAM" id="SSF54637">
    <property type="entry name" value="Thioesterase/thiol ester dehydrase-isomerase"/>
    <property type="match status" value="1"/>
</dbReference>
<accession>K2QDU7</accession>
<dbReference type="eggNOG" id="COG2050">
    <property type="taxonomic scope" value="Bacteria"/>
</dbReference>
<dbReference type="EMBL" id="AMQS01000013">
    <property type="protein sequence ID" value="EKF51557.1"/>
    <property type="molecule type" value="Genomic_DNA"/>
</dbReference>
<feature type="domain" description="Thioesterase" evidence="3">
    <location>
        <begin position="33"/>
        <end position="110"/>
    </location>
</feature>
<organism evidence="4 5">
    <name type="scientific">Lactococcus garvieae DCC43</name>
    <dbReference type="NCBI Taxonomy" id="1231377"/>
    <lineage>
        <taxon>Bacteria</taxon>
        <taxon>Bacillati</taxon>
        <taxon>Bacillota</taxon>
        <taxon>Bacilli</taxon>
        <taxon>Lactobacillales</taxon>
        <taxon>Streptococcaceae</taxon>
        <taxon>Lactococcus</taxon>
    </lineage>
</organism>
<dbReference type="AlphaFoldDB" id="K2QDU7"/>
<comment type="similarity">
    <text evidence="1">Belongs to the thioesterase PaaI family.</text>
</comment>
<dbReference type="InterPro" id="IPR003736">
    <property type="entry name" value="PAAI_dom"/>
</dbReference>
<evidence type="ECO:0000313" key="4">
    <source>
        <dbReference type="EMBL" id="EKF51557.1"/>
    </source>
</evidence>
<evidence type="ECO:0000256" key="1">
    <source>
        <dbReference type="ARBA" id="ARBA00008324"/>
    </source>
</evidence>
<dbReference type="PANTHER" id="PTHR43240">
    <property type="entry name" value="1,4-DIHYDROXY-2-NAPHTHOYL-COA THIOESTERASE 1"/>
    <property type="match status" value="1"/>
</dbReference>